<dbReference type="SUPFAM" id="SSF56935">
    <property type="entry name" value="Porins"/>
    <property type="match status" value="1"/>
</dbReference>
<dbReference type="AlphaFoldDB" id="A0A4U8TJD3"/>
<evidence type="ECO:0000313" key="2">
    <source>
        <dbReference type="EMBL" id="TLE00407.1"/>
    </source>
</evidence>
<sequence length="389" mass="40926">MKKVFVSSALSALLVLPAAALEVYSGDNATLSVYGAIKGYVGMGENARVGMGPAGFLFGVQNNSNIGFDVVADKFKAKVEFGAIENDPFGTANGAVAPLRYLWGSYDTGLGTILVGKANTPTTDIFSTGVINNDTALNGFGGLSTATRRLQVQYNVAGLSLALISDYIAELASTSSQPNANSSSTMPRIALSYTIYNGSNPLFQIAGTYKRFTRESEGNPTIATSQASNPIDAWHISVGTKPTFGNNFVSLFGFYGKNQDVYGETGTFYNNGTWGHSKGIDGLTTTGTGRNIKRAGGKAELGIGLSKDATFTIGAGYQETFGEIQGSKYKSVGVFAQVPYKVNANFTLTPVVGWFQTSGVNGATITDTVENKVTKVTSVVAAGRVMWSF</sequence>
<feature type="signal peptide" evidence="1">
    <location>
        <begin position="1"/>
        <end position="20"/>
    </location>
</feature>
<dbReference type="RefSeq" id="WP_034363160.1">
    <property type="nucleotide sequence ID" value="NZ_JRMQ02000012.1"/>
</dbReference>
<proteinExistence type="predicted"/>
<evidence type="ECO:0000256" key="1">
    <source>
        <dbReference type="SAM" id="SignalP"/>
    </source>
</evidence>
<gene>
    <name evidence="2" type="ORF">LS65_007905</name>
</gene>
<accession>A0A4U8TJD3</accession>
<keyword evidence="3" id="KW-1185">Reference proteome</keyword>
<dbReference type="STRING" id="425400.LS65_08820"/>
<evidence type="ECO:0000313" key="3">
    <source>
        <dbReference type="Proteomes" id="UP000029707"/>
    </source>
</evidence>
<evidence type="ECO:0008006" key="4">
    <source>
        <dbReference type="Google" id="ProtNLM"/>
    </source>
</evidence>
<dbReference type="EMBL" id="JRMQ02000012">
    <property type="protein sequence ID" value="TLE00407.1"/>
    <property type="molecule type" value="Genomic_DNA"/>
</dbReference>
<protein>
    <recommendedName>
        <fullName evidence="4">Porin</fullName>
    </recommendedName>
</protein>
<reference evidence="2 3" key="1">
    <citation type="journal article" date="2014" name="Genome Announc.">
        <title>Draft genome sequences of eight enterohepatic helicobacter species isolated from both laboratory and wild rodents.</title>
        <authorList>
            <person name="Sheh A."/>
            <person name="Shen Z."/>
            <person name="Fox J.G."/>
        </authorList>
    </citation>
    <scope>NUCLEOTIDE SEQUENCE [LARGE SCALE GENOMIC DNA]</scope>
    <source>
        <strain evidence="2 3">MIT 01-6451</strain>
    </source>
</reference>
<organism evidence="2 3">
    <name type="scientific">Helicobacter japonicus</name>
    <dbReference type="NCBI Taxonomy" id="425400"/>
    <lineage>
        <taxon>Bacteria</taxon>
        <taxon>Pseudomonadati</taxon>
        <taxon>Campylobacterota</taxon>
        <taxon>Epsilonproteobacteria</taxon>
        <taxon>Campylobacterales</taxon>
        <taxon>Helicobacteraceae</taxon>
        <taxon>Helicobacter</taxon>
    </lineage>
</organism>
<dbReference type="OrthoDB" id="5319593at2"/>
<name>A0A4U8TJD3_9HELI</name>
<dbReference type="Proteomes" id="UP000029707">
    <property type="component" value="Unassembled WGS sequence"/>
</dbReference>
<feature type="chain" id="PRO_5020788500" description="Porin" evidence="1">
    <location>
        <begin position="21"/>
        <end position="389"/>
    </location>
</feature>
<comment type="caution">
    <text evidence="2">The sequence shown here is derived from an EMBL/GenBank/DDBJ whole genome shotgun (WGS) entry which is preliminary data.</text>
</comment>
<keyword evidence="1" id="KW-0732">Signal</keyword>